<dbReference type="Pfam" id="PF05721">
    <property type="entry name" value="PhyH"/>
    <property type="match status" value="1"/>
</dbReference>
<dbReference type="SUPFAM" id="SSF51197">
    <property type="entry name" value="Clavaminate synthase-like"/>
    <property type="match status" value="1"/>
</dbReference>
<dbReference type="RefSeq" id="WP_202998844.1">
    <property type="nucleotide sequence ID" value="NZ_JADWYU010000096.1"/>
</dbReference>
<evidence type="ECO:0000313" key="2">
    <source>
        <dbReference type="Proteomes" id="UP000604475"/>
    </source>
</evidence>
<accession>A0A937RKH7</accession>
<proteinExistence type="predicted"/>
<evidence type="ECO:0000313" key="1">
    <source>
        <dbReference type="EMBL" id="MBL7627596.1"/>
    </source>
</evidence>
<reference evidence="1" key="1">
    <citation type="submission" date="2020-12" db="EMBL/GenBank/DDBJ databases">
        <title>Genomic characterization of non-nitrogen-fixing Frankia strains.</title>
        <authorList>
            <person name="Carlos-Shanley C."/>
            <person name="Guerra T."/>
            <person name="Hahn D."/>
        </authorList>
    </citation>
    <scope>NUCLEOTIDE SEQUENCE</scope>
    <source>
        <strain evidence="1">CN6</strain>
    </source>
</reference>
<sequence>MPVALDRRTRRDADVRQVSMEEFLAVDFPDLVARHGEFVANGIASLDAPPLAVEIGDQCWSFTPDGATLAVSPGRAEGAVVVTFSEAEFSDWVQNQQSFNAMLVARELRYRGGSERDISIWDSLWLALLEGWPVVDDGIDFLDRRGEPLDLRRLFTPGDDPADIAHFLREAGFLHLRGWIDPSDMAKVSNDIDRALEYCYEGDGRSWWATLRDGTRQCVRLQQFSRRSATSVAILRGARWDSLRQALAGDEELVGPSADDNGLEALVKPVGVTVGASDVSFHRDCHLGRHAYNCSSPVVGIAVTASGEANGQLRVVAGSHRVLIPVEIAKTAPYLPVVAVPTEPGDVTVHLSCTLHESTPPIVEERRVMYTGFALPPRENGTNGNRKLSELRERVSAILLEHSVGPETRP</sequence>
<dbReference type="Gene3D" id="2.60.120.620">
    <property type="entry name" value="q2cbj1_9rhob like domain"/>
    <property type="match status" value="1"/>
</dbReference>
<gene>
    <name evidence="1" type="ORF">I7412_10525</name>
</gene>
<keyword evidence="1" id="KW-0223">Dioxygenase</keyword>
<dbReference type="AlphaFoldDB" id="A0A937RKH7"/>
<comment type="caution">
    <text evidence="1">The sequence shown here is derived from an EMBL/GenBank/DDBJ whole genome shotgun (WGS) entry which is preliminary data.</text>
</comment>
<protein>
    <submittedName>
        <fullName evidence="1">Phytanoyl-CoA dioxygenase family protein</fullName>
    </submittedName>
</protein>
<keyword evidence="2" id="KW-1185">Reference proteome</keyword>
<name>A0A937RKH7_9ACTN</name>
<keyword evidence="1" id="KW-0560">Oxidoreductase</keyword>
<dbReference type="EMBL" id="JAEACQ010000162">
    <property type="protein sequence ID" value="MBL7627596.1"/>
    <property type="molecule type" value="Genomic_DNA"/>
</dbReference>
<dbReference type="Proteomes" id="UP000604475">
    <property type="component" value="Unassembled WGS sequence"/>
</dbReference>
<dbReference type="InterPro" id="IPR008775">
    <property type="entry name" value="Phytyl_CoA_dOase-like"/>
</dbReference>
<organism evidence="1 2">
    <name type="scientific">Frankia nepalensis</name>
    <dbReference type="NCBI Taxonomy" id="1836974"/>
    <lineage>
        <taxon>Bacteria</taxon>
        <taxon>Bacillati</taxon>
        <taxon>Actinomycetota</taxon>
        <taxon>Actinomycetes</taxon>
        <taxon>Frankiales</taxon>
        <taxon>Frankiaceae</taxon>
        <taxon>Frankia</taxon>
    </lineage>
</organism>
<dbReference type="GO" id="GO:0016706">
    <property type="term" value="F:2-oxoglutarate-dependent dioxygenase activity"/>
    <property type="evidence" value="ECO:0007669"/>
    <property type="project" value="UniProtKB-ARBA"/>
</dbReference>